<evidence type="ECO:0000256" key="2">
    <source>
        <dbReference type="ARBA" id="ARBA00022729"/>
    </source>
</evidence>
<evidence type="ECO:0000256" key="1">
    <source>
        <dbReference type="ARBA" id="ARBA00004196"/>
    </source>
</evidence>
<keyword evidence="6" id="KW-1185">Reference proteome</keyword>
<dbReference type="Proteomes" id="UP000309215">
    <property type="component" value="Unassembled WGS sequence"/>
</dbReference>
<evidence type="ECO:0000313" key="5">
    <source>
        <dbReference type="EMBL" id="TKD09482.1"/>
    </source>
</evidence>
<accession>A0A4U1JEI6</accession>
<dbReference type="OrthoDB" id="5497838at2"/>
<organism evidence="5 6">
    <name type="scientific">Polyangium fumosum</name>
    <dbReference type="NCBI Taxonomy" id="889272"/>
    <lineage>
        <taxon>Bacteria</taxon>
        <taxon>Pseudomonadati</taxon>
        <taxon>Myxococcota</taxon>
        <taxon>Polyangia</taxon>
        <taxon>Polyangiales</taxon>
        <taxon>Polyangiaceae</taxon>
        <taxon>Polyangium</taxon>
    </lineage>
</organism>
<dbReference type="EMBL" id="SSMQ01000010">
    <property type="protein sequence ID" value="TKD09482.1"/>
    <property type="molecule type" value="Genomic_DNA"/>
</dbReference>
<sequence length="439" mass="45874">MSMQNHSQVSPPPPRRWLQGGSVARALLGGLFALGLVAGCERIAFYSTGRPPPDSNEGSTTASSSSGGSSGDPTGGMGTVTRATLIDAIATCNLELLDTFQKAAQELSTAAAKAKTDPQARAEAQAAWSKAIDLWQRAEPFQFGPGGPTNTPGGQGLRDTLYSWPLVSRCLVEQNIVSKAYEAADFGTTALINMRGLAAAEYLLFYTGTDNACNPASAINTSGSWAALSADELASRKAAYASSVSSGIAAMAGKLLGAWRPGEGDFDTQFRNAGKSGSAYTTEQMALNAVSDAMFHVEIQVKDQKLARPLGILDCANATCPEAVESRFAGRSRVHVRNNLVGFRMLMSGCKDGEGVGFDDVLTALGATALAEKMSADVNGAIAAADAVPSDDLAQALAQNPESVKQLHDAVKRITDSLKTEFVTVLDLELPQTVEGDND</sequence>
<comment type="caution">
    <text evidence="5">The sequence shown here is derived from an EMBL/GenBank/DDBJ whole genome shotgun (WGS) entry which is preliminary data.</text>
</comment>
<comment type="subcellular location">
    <subcellularLocation>
        <location evidence="1">Cell envelope</location>
    </subcellularLocation>
</comment>
<dbReference type="Pfam" id="PF09375">
    <property type="entry name" value="Peptidase_M75"/>
    <property type="match status" value="1"/>
</dbReference>
<gene>
    <name evidence="5" type="ORF">E8A74_12210</name>
</gene>
<protein>
    <recommendedName>
        <fullName evidence="4">Imelysin-like domain-containing protein</fullName>
    </recommendedName>
</protein>
<feature type="region of interest" description="Disordered" evidence="3">
    <location>
        <begin position="47"/>
        <end position="78"/>
    </location>
</feature>
<name>A0A4U1JEI6_9BACT</name>
<keyword evidence="2" id="KW-0732">Signal</keyword>
<evidence type="ECO:0000259" key="4">
    <source>
        <dbReference type="Pfam" id="PF09375"/>
    </source>
</evidence>
<dbReference type="AlphaFoldDB" id="A0A4U1JEI6"/>
<proteinExistence type="predicted"/>
<evidence type="ECO:0000256" key="3">
    <source>
        <dbReference type="SAM" id="MobiDB-lite"/>
    </source>
</evidence>
<reference evidence="5 6" key="1">
    <citation type="submission" date="2019-04" db="EMBL/GenBank/DDBJ databases">
        <authorList>
            <person name="Li Y."/>
            <person name="Wang J."/>
        </authorList>
    </citation>
    <scope>NUCLEOTIDE SEQUENCE [LARGE SCALE GENOMIC DNA]</scope>
    <source>
        <strain evidence="5 6">DSM 14668</strain>
    </source>
</reference>
<evidence type="ECO:0000313" key="6">
    <source>
        <dbReference type="Proteomes" id="UP000309215"/>
    </source>
</evidence>
<dbReference type="InterPro" id="IPR018976">
    <property type="entry name" value="Imelysin-like"/>
</dbReference>
<feature type="compositionally biased region" description="Gly residues" evidence="3">
    <location>
        <begin position="68"/>
        <end position="78"/>
    </location>
</feature>
<dbReference type="Gene3D" id="1.20.1420.20">
    <property type="entry name" value="M75 peptidase, HXXE motif"/>
    <property type="match status" value="1"/>
</dbReference>
<dbReference type="InterPro" id="IPR034984">
    <property type="entry name" value="Imelysin-like_IPPA"/>
</dbReference>
<feature type="compositionally biased region" description="Low complexity" evidence="3">
    <location>
        <begin position="58"/>
        <end position="67"/>
    </location>
</feature>
<dbReference type="InterPro" id="IPR038352">
    <property type="entry name" value="Imelysin_sf"/>
</dbReference>
<feature type="domain" description="Imelysin-like" evidence="4">
    <location>
        <begin position="100"/>
        <end position="418"/>
    </location>
</feature>
<dbReference type="GO" id="GO:0030313">
    <property type="term" value="C:cell envelope"/>
    <property type="evidence" value="ECO:0007669"/>
    <property type="project" value="UniProtKB-SubCell"/>
</dbReference>
<dbReference type="CDD" id="cd14659">
    <property type="entry name" value="Imelysin-like_IPPA"/>
    <property type="match status" value="1"/>
</dbReference>